<feature type="compositionally biased region" description="Basic and acidic residues" evidence="4">
    <location>
        <begin position="1"/>
        <end position="18"/>
    </location>
</feature>
<evidence type="ECO:0000256" key="2">
    <source>
        <dbReference type="ARBA" id="ARBA00023002"/>
    </source>
</evidence>
<comment type="caution">
    <text evidence="6">The sequence shown here is derived from an EMBL/GenBank/DDBJ whole genome shotgun (WGS) entry which is preliminary data.</text>
</comment>
<evidence type="ECO:0000256" key="4">
    <source>
        <dbReference type="SAM" id="MobiDB-lite"/>
    </source>
</evidence>
<organism evidence="6 7">
    <name type="scientific">Colletotrichum gloeosporioides</name>
    <name type="common">Anthracnose fungus</name>
    <name type="synonym">Glomerella cingulata</name>
    <dbReference type="NCBI Taxonomy" id="474922"/>
    <lineage>
        <taxon>Eukaryota</taxon>
        <taxon>Fungi</taxon>
        <taxon>Dikarya</taxon>
        <taxon>Ascomycota</taxon>
        <taxon>Pezizomycotina</taxon>
        <taxon>Sordariomycetes</taxon>
        <taxon>Hypocreomycetidae</taxon>
        <taxon>Glomerellales</taxon>
        <taxon>Glomerellaceae</taxon>
        <taxon>Colletotrichum</taxon>
        <taxon>Colletotrichum gloeosporioides species complex</taxon>
    </lineage>
</organism>
<keyword evidence="7" id="KW-1185">Reference proteome</keyword>
<dbReference type="GO" id="GO:0043386">
    <property type="term" value="P:mycotoxin biosynthetic process"/>
    <property type="evidence" value="ECO:0007669"/>
    <property type="project" value="InterPro"/>
</dbReference>
<evidence type="ECO:0000313" key="7">
    <source>
        <dbReference type="Proteomes" id="UP000613401"/>
    </source>
</evidence>
<evidence type="ECO:0000256" key="1">
    <source>
        <dbReference type="ARBA" id="ARBA00004685"/>
    </source>
</evidence>
<evidence type="ECO:0000256" key="3">
    <source>
        <dbReference type="ARBA" id="ARBA00035112"/>
    </source>
</evidence>
<keyword evidence="5" id="KW-0812">Transmembrane</keyword>
<comment type="similarity">
    <text evidence="3">Belongs to the ustYa family.</text>
</comment>
<evidence type="ECO:0000313" key="6">
    <source>
        <dbReference type="EMBL" id="KAF3808310.1"/>
    </source>
</evidence>
<keyword evidence="5" id="KW-1133">Transmembrane helix</keyword>
<proteinExistence type="inferred from homology"/>
<reference evidence="6" key="1">
    <citation type="journal article" date="2020" name="Phytopathology">
        <title>Genome sequence and comparative analysis of Colletotrichum gloeosporioides isolated from Liriodendron leaves.</title>
        <authorList>
            <person name="Fu F.F."/>
            <person name="Hao Z."/>
            <person name="Wang P."/>
            <person name="Lu Y."/>
            <person name="Xue L.J."/>
            <person name="Wei G."/>
            <person name="Tian Y."/>
            <person name="Baishi H."/>
            <person name="Xu H."/>
            <person name="Shi J."/>
            <person name="Cheng T."/>
            <person name="Wang G."/>
            <person name="Yi Y."/>
            <person name="Chen J."/>
        </authorList>
    </citation>
    <scope>NUCLEOTIDE SEQUENCE</scope>
    <source>
        <strain evidence="6">Lc1</strain>
    </source>
</reference>
<name>A0A8H4FN70_COLGL</name>
<feature type="transmembrane region" description="Helical" evidence="5">
    <location>
        <begin position="48"/>
        <end position="70"/>
    </location>
</feature>
<dbReference type="AlphaFoldDB" id="A0A8H4FN70"/>
<gene>
    <name evidence="6" type="ORF">GCG54_00006931</name>
</gene>
<dbReference type="Pfam" id="PF11807">
    <property type="entry name" value="UstYa"/>
    <property type="match status" value="1"/>
</dbReference>
<keyword evidence="2" id="KW-0560">Oxidoreductase</keyword>
<feature type="region of interest" description="Disordered" evidence="4">
    <location>
        <begin position="1"/>
        <end position="20"/>
    </location>
</feature>
<keyword evidence="5" id="KW-0472">Membrane</keyword>
<sequence>MSVNDKNEQDGDRFDEASSGRLSDVDMASESLLPHMFRGRRPWQKQHGLCWPFLWLLAGATLGALVPWLIGLHQSRRDQDHGFHFVPQTDPIGFFPPISHKIQYFEKTSEYISNHSSPESLQEVKKLWEKLIPPGEGFLYISDDEATKYDFPTLIHYKVPPEHGVPGKPLRGKAVGTTVAHSLHCLYLIMAEYDRLYQGLSPGDDFTHVDHCIDWIRQSLMCAGDVALSGNMGPVTGHWYQFPHVSDGVTWSVSGPKEAVKALGAPGEALQALGKAMQAKPGTTADQPAVQVREEADEPATEADHPAIEVRETADDLLMYYNA</sequence>
<dbReference type="InterPro" id="IPR021765">
    <property type="entry name" value="UstYa-like"/>
</dbReference>
<dbReference type="GeneID" id="69014077"/>
<dbReference type="RefSeq" id="XP_045267469.1">
    <property type="nucleotide sequence ID" value="XM_045406923.1"/>
</dbReference>
<dbReference type="Proteomes" id="UP000613401">
    <property type="component" value="Unassembled WGS sequence"/>
</dbReference>
<reference evidence="6" key="2">
    <citation type="submission" date="2020-03" db="EMBL/GenBank/DDBJ databases">
        <authorList>
            <person name="Fu F.-F."/>
            <person name="Chen J."/>
        </authorList>
    </citation>
    <scope>NUCLEOTIDE SEQUENCE</scope>
    <source>
        <strain evidence="6">Lc1</strain>
    </source>
</reference>
<protein>
    <submittedName>
        <fullName evidence="6">Phenylalanine aminomutase (L-beta-phenylalanine forming)</fullName>
    </submittedName>
</protein>
<dbReference type="GO" id="GO:0016491">
    <property type="term" value="F:oxidoreductase activity"/>
    <property type="evidence" value="ECO:0007669"/>
    <property type="project" value="UniProtKB-KW"/>
</dbReference>
<evidence type="ECO:0000256" key="5">
    <source>
        <dbReference type="SAM" id="Phobius"/>
    </source>
</evidence>
<accession>A0A8H4FN70</accession>
<dbReference type="PANTHER" id="PTHR33365">
    <property type="entry name" value="YALI0B05434P"/>
    <property type="match status" value="1"/>
</dbReference>
<dbReference type="EMBL" id="WVTB01000022">
    <property type="protein sequence ID" value="KAF3808310.1"/>
    <property type="molecule type" value="Genomic_DNA"/>
</dbReference>
<comment type="pathway">
    <text evidence="1">Mycotoxin biosynthesis.</text>
</comment>
<dbReference type="PANTHER" id="PTHR33365:SF11">
    <property type="entry name" value="TAT PATHWAY SIGNAL SEQUENCE"/>
    <property type="match status" value="1"/>
</dbReference>